<evidence type="ECO:0000256" key="3">
    <source>
        <dbReference type="SAM" id="SignalP"/>
    </source>
</evidence>
<comment type="caution">
    <text evidence="5">The sequence shown here is derived from an EMBL/GenBank/DDBJ whole genome shotgun (WGS) entry which is preliminary data.</text>
</comment>
<dbReference type="InterPro" id="IPR028082">
    <property type="entry name" value="Peripla_BP_I"/>
</dbReference>
<dbReference type="AlphaFoldDB" id="A0A937RD40"/>
<dbReference type="RefSeq" id="WP_203004361.1">
    <property type="nucleotide sequence ID" value="NZ_JADWYU010000155.1"/>
</dbReference>
<accession>A0A937RD40</accession>
<name>A0A937RD40_9ACTN</name>
<evidence type="ECO:0000259" key="4">
    <source>
        <dbReference type="Pfam" id="PF13458"/>
    </source>
</evidence>
<proteinExistence type="inferred from homology"/>
<dbReference type="Gene3D" id="3.40.50.2300">
    <property type="match status" value="2"/>
</dbReference>
<dbReference type="EMBL" id="JAEACQ010000239">
    <property type="protein sequence ID" value="MBL7629916.1"/>
    <property type="molecule type" value="Genomic_DNA"/>
</dbReference>
<keyword evidence="2 3" id="KW-0732">Signal</keyword>
<comment type="similarity">
    <text evidence="1">Belongs to the leucine-binding protein family.</text>
</comment>
<gene>
    <name evidence="5" type="ORF">I7412_22645</name>
</gene>
<keyword evidence="6" id="KW-1185">Reference proteome</keyword>
<evidence type="ECO:0000313" key="6">
    <source>
        <dbReference type="Proteomes" id="UP000604475"/>
    </source>
</evidence>
<dbReference type="InterPro" id="IPR028081">
    <property type="entry name" value="Leu-bd"/>
</dbReference>
<evidence type="ECO:0000313" key="5">
    <source>
        <dbReference type="EMBL" id="MBL7629916.1"/>
    </source>
</evidence>
<dbReference type="PANTHER" id="PTHR30483:SF6">
    <property type="entry name" value="PERIPLASMIC BINDING PROTEIN OF ABC TRANSPORTER FOR NATURAL AMINO ACIDS"/>
    <property type="match status" value="1"/>
</dbReference>
<dbReference type="Proteomes" id="UP000604475">
    <property type="component" value="Unassembled WGS sequence"/>
</dbReference>
<feature type="domain" description="Leucine-binding protein" evidence="4">
    <location>
        <begin position="66"/>
        <end position="395"/>
    </location>
</feature>
<dbReference type="PANTHER" id="PTHR30483">
    <property type="entry name" value="LEUCINE-SPECIFIC-BINDING PROTEIN"/>
    <property type="match status" value="1"/>
</dbReference>
<evidence type="ECO:0000256" key="2">
    <source>
        <dbReference type="ARBA" id="ARBA00022729"/>
    </source>
</evidence>
<feature type="signal peptide" evidence="3">
    <location>
        <begin position="1"/>
        <end position="38"/>
    </location>
</feature>
<dbReference type="InterPro" id="IPR051010">
    <property type="entry name" value="BCAA_transport"/>
</dbReference>
<organism evidence="5 6">
    <name type="scientific">Frankia nepalensis</name>
    <dbReference type="NCBI Taxonomy" id="1836974"/>
    <lineage>
        <taxon>Bacteria</taxon>
        <taxon>Bacillati</taxon>
        <taxon>Actinomycetota</taxon>
        <taxon>Actinomycetes</taxon>
        <taxon>Frankiales</taxon>
        <taxon>Frankiaceae</taxon>
        <taxon>Frankia</taxon>
    </lineage>
</organism>
<sequence length="431" mass="43202">MRKMVGSPGRLASVRPGRPLGALLAASLALVVFGAACGSDDDAPEPAGTTANAGVLGPVAAAAGDPVKVGVISDGATAAFDASVQFDVAAATTAYLNERRSGIGGRPIELVTCETQADPSKGADCGNQMVQAGVAAVVIGESGVADSVWQPLADANLPAMFYGAGSPAILTDSESTFTLGDPTYSTLQLPISLAKKLGVTKVTSVVIDVPAALHNAQEVAPGAFAEAGLDYQLVTVPPGTADMAPQMQNVVNGDPGLVFVLGNDSFCISAFNGLNAVGYDGAISAISQCVTDSTRTAVPAEVLDGMVVAATVPNGGTDPSTVLYDAVLETYSDGIDAAGAVIGRGMYMTLAGLAAALEDISGDITPETIIATIKAMPEKELPGAAGMKFRCNGKADPENPAVCVRGGLSATLDDKGQPTEFEVLGSTPIGD</sequence>
<feature type="chain" id="PRO_5037658744" evidence="3">
    <location>
        <begin position="39"/>
        <end position="431"/>
    </location>
</feature>
<dbReference type="SUPFAM" id="SSF53822">
    <property type="entry name" value="Periplasmic binding protein-like I"/>
    <property type="match status" value="1"/>
</dbReference>
<dbReference type="Pfam" id="PF13458">
    <property type="entry name" value="Peripla_BP_6"/>
    <property type="match status" value="1"/>
</dbReference>
<evidence type="ECO:0000256" key="1">
    <source>
        <dbReference type="ARBA" id="ARBA00010062"/>
    </source>
</evidence>
<reference evidence="5" key="1">
    <citation type="submission" date="2020-12" db="EMBL/GenBank/DDBJ databases">
        <title>Genomic characterization of non-nitrogen-fixing Frankia strains.</title>
        <authorList>
            <person name="Carlos-Shanley C."/>
            <person name="Guerra T."/>
            <person name="Hahn D."/>
        </authorList>
    </citation>
    <scope>NUCLEOTIDE SEQUENCE</scope>
    <source>
        <strain evidence="5">CN6</strain>
    </source>
</reference>
<protein>
    <submittedName>
        <fullName evidence="5">ABC transporter substrate-binding protein</fullName>
    </submittedName>
</protein>